<protein>
    <submittedName>
        <fullName evidence="2">Uncharacterized protein</fullName>
    </submittedName>
</protein>
<dbReference type="AlphaFoldDB" id="A0A9W6JM54"/>
<feature type="region of interest" description="Disordered" evidence="1">
    <location>
        <begin position="41"/>
        <end position="86"/>
    </location>
</feature>
<accession>A0A9W6JM54</accession>
<evidence type="ECO:0000313" key="3">
    <source>
        <dbReference type="Proteomes" id="UP001143309"/>
    </source>
</evidence>
<organism evidence="2 3">
    <name type="scientific">Methylopila turkensis</name>
    <dbReference type="NCBI Taxonomy" id="1437816"/>
    <lineage>
        <taxon>Bacteria</taxon>
        <taxon>Pseudomonadati</taxon>
        <taxon>Pseudomonadota</taxon>
        <taxon>Alphaproteobacteria</taxon>
        <taxon>Hyphomicrobiales</taxon>
        <taxon>Methylopilaceae</taxon>
        <taxon>Methylopila</taxon>
    </lineage>
</organism>
<dbReference type="EMBL" id="BSFL01000001">
    <property type="protein sequence ID" value="GLK78365.1"/>
    <property type="molecule type" value="Genomic_DNA"/>
</dbReference>
<proteinExistence type="predicted"/>
<reference evidence="2" key="2">
    <citation type="submission" date="2023-01" db="EMBL/GenBank/DDBJ databases">
        <authorList>
            <person name="Sun Q."/>
            <person name="Evtushenko L."/>
        </authorList>
    </citation>
    <scope>NUCLEOTIDE SEQUENCE</scope>
    <source>
        <strain evidence="2">VKM B-2748</strain>
    </source>
</reference>
<evidence type="ECO:0000313" key="2">
    <source>
        <dbReference type="EMBL" id="GLK78365.1"/>
    </source>
</evidence>
<reference evidence="2" key="1">
    <citation type="journal article" date="2014" name="Int. J. Syst. Evol. Microbiol.">
        <title>Complete genome sequence of Corynebacterium casei LMG S-19264T (=DSM 44701T), isolated from a smear-ripened cheese.</title>
        <authorList>
            <consortium name="US DOE Joint Genome Institute (JGI-PGF)"/>
            <person name="Walter F."/>
            <person name="Albersmeier A."/>
            <person name="Kalinowski J."/>
            <person name="Ruckert C."/>
        </authorList>
    </citation>
    <scope>NUCLEOTIDE SEQUENCE</scope>
    <source>
        <strain evidence="2">VKM B-2748</strain>
    </source>
</reference>
<name>A0A9W6JM54_9HYPH</name>
<keyword evidence="3" id="KW-1185">Reference proteome</keyword>
<sequence>MIAYISITGWSRRRLHGARRGSPAPDTFLHRRLTRRCLCDGEDPRGRKDIMKHHATARPAEARPAPHPIRRSPTPSTTSAWKPEPSAISRAEMRDIIIEMIG</sequence>
<dbReference type="Proteomes" id="UP001143309">
    <property type="component" value="Unassembled WGS sequence"/>
</dbReference>
<comment type="caution">
    <text evidence="2">The sequence shown here is derived from an EMBL/GenBank/DDBJ whole genome shotgun (WGS) entry which is preliminary data.</text>
</comment>
<evidence type="ECO:0000256" key="1">
    <source>
        <dbReference type="SAM" id="MobiDB-lite"/>
    </source>
</evidence>
<gene>
    <name evidence="2" type="ORF">GCM10008174_01060</name>
</gene>